<dbReference type="GO" id="GO:0051537">
    <property type="term" value="F:2 iron, 2 sulfur cluster binding"/>
    <property type="evidence" value="ECO:0007669"/>
    <property type="project" value="InterPro"/>
</dbReference>
<dbReference type="GO" id="GO:0006879">
    <property type="term" value="P:intracellular iron ion homeostasis"/>
    <property type="evidence" value="ECO:0007669"/>
    <property type="project" value="InterPro"/>
</dbReference>
<dbReference type="GO" id="GO:0005634">
    <property type="term" value="C:nucleus"/>
    <property type="evidence" value="ECO:0007669"/>
    <property type="project" value="TreeGrafter"/>
</dbReference>
<dbReference type="OrthoDB" id="4983at2759"/>
<dbReference type="GO" id="GO:0005829">
    <property type="term" value="C:cytosol"/>
    <property type="evidence" value="ECO:0007669"/>
    <property type="project" value="TreeGrafter"/>
</dbReference>
<evidence type="ECO:0000256" key="1">
    <source>
        <dbReference type="RuleBase" id="RU003860"/>
    </source>
</evidence>
<keyword evidence="3" id="KW-1185">Reference proteome</keyword>
<dbReference type="PANTHER" id="PTHR12735:SF27">
    <property type="entry name" value="BOLA-LIKE PROTEIN 2"/>
    <property type="match status" value="1"/>
</dbReference>
<dbReference type="STRING" id="1173061.A0A0J9X801"/>
<dbReference type="Proteomes" id="UP000242525">
    <property type="component" value="Unassembled WGS sequence"/>
</dbReference>
<dbReference type="InterPro" id="IPR036065">
    <property type="entry name" value="BolA-like_sf"/>
</dbReference>
<reference evidence="2" key="1">
    <citation type="submission" date="2014-03" db="EMBL/GenBank/DDBJ databases">
        <authorList>
            <person name="Casaregola S."/>
        </authorList>
    </citation>
    <scope>NUCLEOTIDE SEQUENCE [LARGE SCALE GENOMIC DNA]</scope>
    <source>
        <strain evidence="2">CLIB 918</strain>
    </source>
</reference>
<sequence>MGAITVDYLKSAITERLDATHVEVVDASGGCGQAFEVVIVSEQFQGKNKLFRHRLVNKALQAEIQSIHAFTQKSYTPEEWQKLQK</sequence>
<dbReference type="Pfam" id="PF01722">
    <property type="entry name" value="BolA"/>
    <property type="match status" value="1"/>
</dbReference>
<dbReference type="Gene3D" id="3.10.20.90">
    <property type="entry name" value="Phosphatidylinositol 3-kinase Catalytic Subunit, Chain A, domain 1"/>
    <property type="match status" value="1"/>
</dbReference>
<name>A0A0J9X801_GEOCN</name>
<proteinExistence type="inferred from homology"/>
<gene>
    <name evidence="2" type="ORF">BN980_GECA04s06907g</name>
</gene>
<dbReference type="PANTHER" id="PTHR12735">
    <property type="entry name" value="BOLA-LIKE PROTEIN-RELATED"/>
    <property type="match status" value="1"/>
</dbReference>
<dbReference type="PIRSF" id="PIRSF003113">
    <property type="entry name" value="BolA"/>
    <property type="match status" value="1"/>
</dbReference>
<protein>
    <submittedName>
        <fullName evidence="2">Similar to Saccharomyces cerevisiae YGL220W FRA2 Protein involved in negative regulation of transcription of iron regulon</fullName>
    </submittedName>
</protein>
<dbReference type="GO" id="GO:0051604">
    <property type="term" value="P:protein maturation"/>
    <property type="evidence" value="ECO:0007669"/>
    <property type="project" value="InterPro"/>
</dbReference>
<dbReference type="InterPro" id="IPR045115">
    <property type="entry name" value="BOL2"/>
</dbReference>
<organism evidence="2 3">
    <name type="scientific">Geotrichum candidum</name>
    <name type="common">Oospora lactis</name>
    <name type="synonym">Dipodascus geotrichum</name>
    <dbReference type="NCBI Taxonomy" id="1173061"/>
    <lineage>
        <taxon>Eukaryota</taxon>
        <taxon>Fungi</taxon>
        <taxon>Dikarya</taxon>
        <taxon>Ascomycota</taxon>
        <taxon>Saccharomycotina</taxon>
        <taxon>Dipodascomycetes</taxon>
        <taxon>Dipodascales</taxon>
        <taxon>Dipodascaceae</taxon>
        <taxon>Geotrichum</taxon>
    </lineage>
</organism>
<dbReference type="EMBL" id="CCBN010000004">
    <property type="protein sequence ID" value="CDO53259.1"/>
    <property type="molecule type" value="Genomic_DNA"/>
</dbReference>
<comment type="caution">
    <text evidence="2">The sequence shown here is derived from an EMBL/GenBank/DDBJ whole genome shotgun (WGS) entry which is preliminary data.</text>
</comment>
<dbReference type="AlphaFoldDB" id="A0A0J9X801"/>
<evidence type="ECO:0000313" key="3">
    <source>
        <dbReference type="Proteomes" id="UP000242525"/>
    </source>
</evidence>
<evidence type="ECO:0000313" key="2">
    <source>
        <dbReference type="EMBL" id="CDO53259.1"/>
    </source>
</evidence>
<accession>A0A0J9X801</accession>
<dbReference type="SUPFAM" id="SSF82657">
    <property type="entry name" value="BolA-like"/>
    <property type="match status" value="1"/>
</dbReference>
<dbReference type="InterPro" id="IPR002634">
    <property type="entry name" value="BolA"/>
</dbReference>
<comment type="similarity">
    <text evidence="1">Belongs to the BolA/IbaG family.</text>
</comment>